<keyword evidence="2" id="KW-1185">Reference proteome</keyword>
<evidence type="ECO:0000313" key="2">
    <source>
        <dbReference type="Proteomes" id="UP000015104"/>
    </source>
</evidence>
<dbReference type="EnsemblMetazoa" id="tetur24g02060.1">
    <property type="protein sequence ID" value="tetur24g02060.1"/>
    <property type="gene ID" value="tetur24g02060"/>
</dbReference>
<organism evidence="1 2">
    <name type="scientific">Tetranychus urticae</name>
    <name type="common">Two-spotted spider mite</name>
    <dbReference type="NCBI Taxonomy" id="32264"/>
    <lineage>
        <taxon>Eukaryota</taxon>
        <taxon>Metazoa</taxon>
        <taxon>Ecdysozoa</taxon>
        <taxon>Arthropoda</taxon>
        <taxon>Chelicerata</taxon>
        <taxon>Arachnida</taxon>
        <taxon>Acari</taxon>
        <taxon>Acariformes</taxon>
        <taxon>Trombidiformes</taxon>
        <taxon>Prostigmata</taxon>
        <taxon>Eleutherengona</taxon>
        <taxon>Raphignathae</taxon>
        <taxon>Tetranychoidea</taxon>
        <taxon>Tetranychidae</taxon>
        <taxon>Tetranychus</taxon>
    </lineage>
</organism>
<accession>T1KWL5</accession>
<dbReference type="EMBL" id="CAEY01000644">
    <property type="status" value="NOT_ANNOTATED_CDS"/>
    <property type="molecule type" value="Genomic_DNA"/>
</dbReference>
<sequence length="49" mass="5806">MIIFPDDNNSKKHSLTIHKDERAEKSITILVNLLLDNKMKFWSILYSPF</sequence>
<dbReference type="HOGENOM" id="CLU_3144625_0_0_1"/>
<name>T1KWL5_TETUR</name>
<dbReference type="Proteomes" id="UP000015104">
    <property type="component" value="Unassembled WGS sequence"/>
</dbReference>
<reference evidence="2" key="1">
    <citation type="submission" date="2011-08" db="EMBL/GenBank/DDBJ databases">
        <authorList>
            <person name="Rombauts S."/>
        </authorList>
    </citation>
    <scope>NUCLEOTIDE SEQUENCE</scope>
    <source>
        <strain evidence="2">London</strain>
    </source>
</reference>
<proteinExistence type="predicted"/>
<reference evidence="1" key="2">
    <citation type="submission" date="2015-06" db="UniProtKB">
        <authorList>
            <consortium name="EnsemblMetazoa"/>
        </authorList>
    </citation>
    <scope>IDENTIFICATION</scope>
</reference>
<evidence type="ECO:0000313" key="1">
    <source>
        <dbReference type="EnsemblMetazoa" id="tetur24g02060.1"/>
    </source>
</evidence>
<dbReference type="AlphaFoldDB" id="T1KWL5"/>
<protein>
    <submittedName>
        <fullName evidence="1">Uncharacterized protein</fullName>
    </submittedName>
</protein>